<protein>
    <submittedName>
        <fullName evidence="1">Uncharacterized protein</fullName>
    </submittedName>
</protein>
<gene>
    <name evidence="1" type="ORF">BGO89_11765</name>
</gene>
<name>A0A1M3KXN2_9BACT</name>
<reference evidence="1 2" key="1">
    <citation type="submission" date="2016-09" db="EMBL/GenBank/DDBJ databases">
        <title>Genome-resolved meta-omics ties microbial dynamics to process performance in biotechnology for thiocyanate degradation.</title>
        <authorList>
            <person name="Kantor R.S."/>
            <person name="Huddy R.J."/>
            <person name="Iyer R."/>
            <person name="Thomas B.C."/>
            <person name="Brown C.T."/>
            <person name="Anantharaman K."/>
            <person name="Tringe S."/>
            <person name="Hettich R.L."/>
            <person name="Harrison S.T."/>
            <person name="Banfield J.F."/>
        </authorList>
    </citation>
    <scope>NUCLEOTIDE SEQUENCE [LARGE SCALE GENOMIC DNA]</scope>
    <source>
        <strain evidence="1">59-99</strain>
    </source>
</reference>
<accession>A0A1M3KXN2</accession>
<dbReference type="EMBL" id="MKVH01000024">
    <property type="protein sequence ID" value="OJX57172.1"/>
    <property type="molecule type" value="Genomic_DNA"/>
</dbReference>
<evidence type="ECO:0000313" key="2">
    <source>
        <dbReference type="Proteomes" id="UP000184233"/>
    </source>
</evidence>
<comment type="caution">
    <text evidence="1">The sequence shown here is derived from an EMBL/GenBank/DDBJ whole genome shotgun (WGS) entry which is preliminary data.</text>
</comment>
<dbReference type="Proteomes" id="UP000184233">
    <property type="component" value="Unassembled WGS sequence"/>
</dbReference>
<organism evidence="1 2">
    <name type="scientific">Candidatus Kapaibacterium thiocyanatum</name>
    <dbReference type="NCBI Taxonomy" id="1895771"/>
    <lineage>
        <taxon>Bacteria</taxon>
        <taxon>Pseudomonadati</taxon>
        <taxon>Candidatus Kapaibacteriota</taxon>
        <taxon>Candidatus Kapaibacteriia</taxon>
        <taxon>Candidatus Kapaibacteriales</taxon>
        <taxon>Candidatus Kapaibacteriaceae</taxon>
        <taxon>Candidatus Kapaibacterium</taxon>
    </lineage>
</organism>
<dbReference type="AlphaFoldDB" id="A0A1M3KXN2"/>
<sequence>MLAASTNLRAQAGCNDCNGPDRVVPVNICLQGVNQVVNVTLCHMVFCPPIVYGHPCNPNNLPINARTVIKKICPTIPTGNIAGLVQATIAGLGICCDQGQFMTWCPTAPNPNVFNWLVSHSVCWEMDPASGCWTSCNPSPCCTNLVRFTRLTTGECRTTVLRTCEEPGECPTTQCVRIPCAPYPLQCCIP</sequence>
<evidence type="ECO:0000313" key="1">
    <source>
        <dbReference type="EMBL" id="OJX57172.1"/>
    </source>
</evidence>
<proteinExistence type="predicted"/>